<evidence type="ECO:0000313" key="2">
    <source>
        <dbReference type="Proteomes" id="UP001299046"/>
    </source>
</evidence>
<dbReference type="InterPro" id="IPR032568">
    <property type="entry name" value="DUF4926"/>
</dbReference>
<name>A0ABU5YPY6_9MYCO</name>
<reference evidence="1 2" key="1">
    <citation type="submission" date="2023-12" db="EMBL/GenBank/DDBJ databases">
        <title>Description of new species of Mycobacterium terrae complex isolated from sewage at the Sao Paulo Zoological Park Foundation in Brazil.</title>
        <authorList>
            <person name="Romagnoli C.L."/>
            <person name="Conceicao E.C."/>
            <person name="Machado E."/>
            <person name="Barreto L.B.P.F."/>
            <person name="Sharma A."/>
            <person name="Silva N.M."/>
            <person name="Marques L.E."/>
            <person name="Juliana M.A."/>
            <person name="Lourenco M.C.S."/>
            <person name="Digiampietri L.A."/>
            <person name="Suffys P.N."/>
            <person name="Viana-Niero C."/>
        </authorList>
    </citation>
    <scope>NUCLEOTIDE SEQUENCE [LARGE SCALE GENOMIC DNA]</scope>
    <source>
        <strain evidence="1 2">MYC123</strain>
    </source>
</reference>
<dbReference type="Proteomes" id="UP001299046">
    <property type="component" value="Unassembled WGS sequence"/>
</dbReference>
<dbReference type="Pfam" id="PF16277">
    <property type="entry name" value="DUF4926"/>
    <property type="match status" value="1"/>
</dbReference>
<organism evidence="1 2">
    <name type="scientific">[Mycobacterium] zoologicum</name>
    <dbReference type="NCBI Taxonomy" id="2872311"/>
    <lineage>
        <taxon>Bacteria</taxon>
        <taxon>Bacillati</taxon>
        <taxon>Actinomycetota</taxon>
        <taxon>Actinomycetes</taxon>
        <taxon>Mycobacteriales</taxon>
        <taxon>Mycobacteriaceae</taxon>
        <taxon>Mycolicibacter</taxon>
    </lineage>
</organism>
<gene>
    <name evidence="1" type="ORF">KV112_20685</name>
</gene>
<keyword evidence="2" id="KW-1185">Reference proteome</keyword>
<dbReference type="EMBL" id="JAYJJT010000035">
    <property type="protein sequence ID" value="MEB3052130.1"/>
    <property type="molecule type" value="Genomic_DNA"/>
</dbReference>
<accession>A0ABU5YPY6</accession>
<proteinExistence type="predicted"/>
<evidence type="ECO:0000313" key="1">
    <source>
        <dbReference type="EMBL" id="MEB3052130.1"/>
    </source>
</evidence>
<sequence length="96" mass="9895">MPTPRDRVARAAAQAAVAASKNTGRPVDPRVKALAASEHQLVVLTRDLPAEGLSAGAIGTVVGSYDNDGYEVEFTADDGHTIAVATLGANDIQLHC</sequence>
<comment type="caution">
    <text evidence="1">The sequence shown here is derived from an EMBL/GenBank/DDBJ whole genome shotgun (WGS) entry which is preliminary data.</text>
</comment>
<protein>
    <submittedName>
        <fullName evidence="1">DUF4926 domain-containing protein</fullName>
    </submittedName>
</protein>
<dbReference type="RefSeq" id="WP_329800048.1">
    <property type="nucleotide sequence ID" value="NZ_JAYJJT010000035.1"/>
</dbReference>